<dbReference type="Proteomes" id="UP000698924">
    <property type="component" value="Unassembled WGS sequence"/>
</dbReference>
<dbReference type="EMBL" id="JACJMO010000041">
    <property type="protein sequence ID" value="MBM6858794.1"/>
    <property type="molecule type" value="Genomic_DNA"/>
</dbReference>
<dbReference type="AlphaFoldDB" id="A0AA40ZWW9"/>
<keyword evidence="2" id="KW-1185">Reference proteome</keyword>
<evidence type="ECO:0000313" key="1">
    <source>
        <dbReference type="EMBL" id="MBM6858794.1"/>
    </source>
</evidence>
<name>A0AA40ZWW9_9BACT</name>
<gene>
    <name evidence="1" type="ORF">H6D15_14530</name>
</gene>
<reference evidence="1 2" key="1">
    <citation type="journal article" date="2021" name="Sci. Rep.">
        <title>The distribution of antibiotic resistance genes in chicken gut microbiota commensals.</title>
        <authorList>
            <person name="Juricova H."/>
            <person name="Matiasovicova J."/>
            <person name="Kubasova T."/>
            <person name="Cejkova D."/>
            <person name="Rychlik I."/>
        </authorList>
    </citation>
    <scope>NUCLEOTIDE SEQUENCE [LARGE SCALE GENOMIC DNA]</scope>
    <source>
        <strain evidence="1 2">An421</strain>
    </source>
</reference>
<accession>A0AA40ZWW9</accession>
<evidence type="ECO:0000313" key="2">
    <source>
        <dbReference type="Proteomes" id="UP000698924"/>
    </source>
</evidence>
<proteinExistence type="predicted"/>
<protein>
    <submittedName>
        <fullName evidence="1">Uncharacterized protein</fullName>
    </submittedName>
</protein>
<dbReference type="RefSeq" id="WP_204973326.1">
    <property type="nucleotide sequence ID" value="NZ_JAAZTS010000040.1"/>
</dbReference>
<organism evidence="1 2">
    <name type="scientific">Caecibacteroides pullorum</name>
    <dbReference type="NCBI Taxonomy" id="2725562"/>
    <lineage>
        <taxon>Bacteria</taxon>
        <taxon>Pseudomonadati</taxon>
        <taxon>Bacteroidota</taxon>
        <taxon>Bacteroidia</taxon>
        <taxon>Bacteroidales</taxon>
        <taxon>Bacteroidaceae</taxon>
        <taxon>Caecibacteroides</taxon>
    </lineage>
</organism>
<sequence>MCPAGTVILSVPSYELVSFRVAVHRVNDAAFSRQPVLLILDEVLKEGFYQIRISYKEVSYLFELGSAFADACRE</sequence>
<comment type="caution">
    <text evidence="1">The sequence shown here is derived from an EMBL/GenBank/DDBJ whole genome shotgun (WGS) entry which is preliminary data.</text>
</comment>